<gene>
    <name evidence="2" type="ORF">BDV28DRAFT_5130</name>
</gene>
<dbReference type="PANTHER" id="PTHR14209">
    <property type="entry name" value="ISOAMYL ACETATE-HYDROLYZING ESTERASE 1"/>
    <property type="match status" value="1"/>
</dbReference>
<protein>
    <submittedName>
        <fullName evidence="2">SGNH hydrolase-type esterase domain-containing protein</fullName>
    </submittedName>
</protein>
<dbReference type="InterPro" id="IPR045136">
    <property type="entry name" value="Iah1-like"/>
</dbReference>
<dbReference type="InterPro" id="IPR013830">
    <property type="entry name" value="SGNH_hydro"/>
</dbReference>
<evidence type="ECO:0000259" key="1">
    <source>
        <dbReference type="Pfam" id="PF13472"/>
    </source>
</evidence>
<organism evidence="2 3">
    <name type="scientific">Aspergillus coremiiformis</name>
    <dbReference type="NCBI Taxonomy" id="138285"/>
    <lineage>
        <taxon>Eukaryota</taxon>
        <taxon>Fungi</taxon>
        <taxon>Dikarya</taxon>
        <taxon>Ascomycota</taxon>
        <taxon>Pezizomycotina</taxon>
        <taxon>Eurotiomycetes</taxon>
        <taxon>Eurotiomycetidae</taxon>
        <taxon>Eurotiales</taxon>
        <taxon>Aspergillaceae</taxon>
        <taxon>Aspergillus</taxon>
        <taxon>Aspergillus subgen. Circumdati</taxon>
    </lineage>
</organism>
<dbReference type="Gene3D" id="3.40.50.1110">
    <property type="entry name" value="SGNH hydrolase"/>
    <property type="match status" value="1"/>
</dbReference>
<keyword evidence="3" id="KW-1185">Reference proteome</keyword>
<dbReference type="Pfam" id="PF13472">
    <property type="entry name" value="Lipase_GDSL_2"/>
    <property type="match status" value="1"/>
</dbReference>
<evidence type="ECO:0000313" key="2">
    <source>
        <dbReference type="EMBL" id="KAE8352244.1"/>
    </source>
</evidence>
<dbReference type="EMBL" id="ML739137">
    <property type="protein sequence ID" value="KAE8352244.1"/>
    <property type="molecule type" value="Genomic_DNA"/>
</dbReference>
<dbReference type="InterPro" id="IPR036514">
    <property type="entry name" value="SGNH_hydro_sf"/>
</dbReference>
<keyword evidence="2" id="KW-0378">Hydrolase</keyword>
<dbReference type="PANTHER" id="PTHR14209:SF19">
    <property type="entry name" value="ISOAMYL ACETATE-HYDROLYZING ESTERASE 1 HOMOLOG"/>
    <property type="match status" value="1"/>
</dbReference>
<reference evidence="3" key="1">
    <citation type="submission" date="2019-04" db="EMBL/GenBank/DDBJ databases">
        <title>Friends and foes A comparative genomics studyof 23 Aspergillus species from section Flavi.</title>
        <authorList>
            <consortium name="DOE Joint Genome Institute"/>
            <person name="Kjaerbolling I."/>
            <person name="Vesth T."/>
            <person name="Frisvad J.C."/>
            <person name="Nybo J.L."/>
            <person name="Theobald S."/>
            <person name="Kildgaard S."/>
            <person name="Isbrandt T."/>
            <person name="Kuo A."/>
            <person name="Sato A."/>
            <person name="Lyhne E.K."/>
            <person name="Kogle M.E."/>
            <person name="Wiebenga A."/>
            <person name="Kun R.S."/>
            <person name="Lubbers R.J."/>
            <person name="Makela M.R."/>
            <person name="Barry K."/>
            <person name="Chovatia M."/>
            <person name="Clum A."/>
            <person name="Daum C."/>
            <person name="Haridas S."/>
            <person name="He G."/>
            <person name="LaButti K."/>
            <person name="Lipzen A."/>
            <person name="Mondo S."/>
            <person name="Riley R."/>
            <person name="Salamov A."/>
            <person name="Simmons B.A."/>
            <person name="Magnuson J.K."/>
            <person name="Henrissat B."/>
            <person name="Mortensen U.H."/>
            <person name="Larsen T.O."/>
            <person name="Devries R.P."/>
            <person name="Grigoriev I.V."/>
            <person name="Machida M."/>
            <person name="Baker S.E."/>
            <person name="Andersen M.R."/>
        </authorList>
    </citation>
    <scope>NUCLEOTIDE SEQUENCE [LARGE SCALE GENOMIC DNA]</scope>
    <source>
        <strain evidence="3">CBS 553.77</strain>
    </source>
</reference>
<proteinExistence type="predicted"/>
<feature type="domain" description="SGNH hydrolase-type esterase" evidence="1">
    <location>
        <begin position="18"/>
        <end position="223"/>
    </location>
</feature>
<accession>A0A5N6Z3K0</accession>
<name>A0A5N6Z3K0_9EURO</name>
<evidence type="ECO:0000313" key="3">
    <source>
        <dbReference type="Proteomes" id="UP000327118"/>
    </source>
</evidence>
<dbReference type="CDD" id="cd01838">
    <property type="entry name" value="Isoamyl_acetate_hydrolase_like"/>
    <property type="match status" value="1"/>
</dbReference>
<dbReference type="SUPFAM" id="SSF52266">
    <property type="entry name" value="SGNH hydrolase"/>
    <property type="match status" value="1"/>
</dbReference>
<dbReference type="OrthoDB" id="671439at2759"/>
<dbReference type="AlphaFoldDB" id="A0A5N6Z3K0"/>
<dbReference type="Proteomes" id="UP000327118">
    <property type="component" value="Unassembled WGS sequence"/>
</dbReference>
<sequence length="256" mass="28644">MSIVEAEALYKPYDQFILFGDSITQMSSDPQLEFGLYGALQDAYIRCLDVINRGFSGYTSGHAVNVFPKFFPTPERANVRFMTIFFGANDACLPGSAQHVPLHVFKENLTRIIQHPVTVAQNPHILILTPPPVNEYQLQGFDESKGNAHPSRTAEHTKKYAEAVREVGSSLGVPVVDVWSAFMSATGWKEGEPLPGSRDLPSLEKFERFFTDGLHLTADGYRVVYDAIMETIQVNWPEQGPERLPSVFPPWTEAPR</sequence>
<dbReference type="FunFam" id="3.40.50.1110:FF:000019">
    <property type="entry name" value="GDSL Lipase/Acylhydrolase family protein"/>
    <property type="match status" value="1"/>
</dbReference>
<dbReference type="GO" id="GO:0016787">
    <property type="term" value="F:hydrolase activity"/>
    <property type="evidence" value="ECO:0007669"/>
    <property type="project" value="UniProtKB-KW"/>
</dbReference>